<keyword evidence="1" id="KW-1185">Reference proteome</keyword>
<evidence type="ECO:0000313" key="1">
    <source>
        <dbReference type="Proteomes" id="UP000887565"/>
    </source>
</evidence>
<name>A0A915IR09_ROMCU</name>
<proteinExistence type="predicted"/>
<reference evidence="2" key="1">
    <citation type="submission" date="2022-11" db="UniProtKB">
        <authorList>
            <consortium name="WormBaseParasite"/>
        </authorList>
    </citation>
    <scope>IDENTIFICATION</scope>
</reference>
<organism evidence="1 2">
    <name type="scientific">Romanomermis culicivorax</name>
    <name type="common">Nematode worm</name>
    <dbReference type="NCBI Taxonomy" id="13658"/>
    <lineage>
        <taxon>Eukaryota</taxon>
        <taxon>Metazoa</taxon>
        <taxon>Ecdysozoa</taxon>
        <taxon>Nematoda</taxon>
        <taxon>Enoplea</taxon>
        <taxon>Dorylaimia</taxon>
        <taxon>Mermithida</taxon>
        <taxon>Mermithoidea</taxon>
        <taxon>Mermithidae</taxon>
        <taxon>Romanomermis</taxon>
    </lineage>
</organism>
<dbReference type="Proteomes" id="UP000887565">
    <property type="component" value="Unplaced"/>
</dbReference>
<evidence type="ECO:0000313" key="2">
    <source>
        <dbReference type="WBParaSite" id="nRc.2.0.1.t16442-RA"/>
    </source>
</evidence>
<dbReference type="AlphaFoldDB" id="A0A915IR09"/>
<dbReference type="WBParaSite" id="nRc.2.0.1.t16442-RA">
    <property type="protein sequence ID" value="nRc.2.0.1.t16442-RA"/>
    <property type="gene ID" value="nRc.2.0.1.g16442"/>
</dbReference>
<protein>
    <submittedName>
        <fullName evidence="2">Uncharacterized protein</fullName>
    </submittedName>
</protein>
<sequence length="168" mass="18488">MSQKLFIAKIVTRSESFRTLDAYIAHTASGRAVADPKSSDCLKSIYGKRQETSADAQVKLILNFVEIHALLRPAEKEVLLCCQLKSVTDYSGLTVQCQVQNAADSKLPLNISLEKESESTAVVDLTSSDKEEEGEQRERFVTGFVSSGYARRLAQTGVKVIAAFYYGI</sequence>
<accession>A0A915IR09</accession>